<dbReference type="Proteomes" id="UP000719766">
    <property type="component" value="Unassembled WGS sequence"/>
</dbReference>
<feature type="non-terminal residue" evidence="1">
    <location>
        <position position="74"/>
    </location>
</feature>
<protein>
    <submittedName>
        <fullName evidence="1">Uncharacterized protein</fullName>
    </submittedName>
</protein>
<sequence length="74" mass="8443">KYHASFVQTEPTGCSCGTPRQTREHLLRGCPLFTCQRIHLRAVSHISILNKILGMEREIEAQAKLIHEPDAFKE</sequence>
<dbReference type="AlphaFoldDB" id="A0A9P7IY30"/>
<proteinExistence type="predicted"/>
<dbReference type="RefSeq" id="XP_041162558.1">
    <property type="nucleotide sequence ID" value="XM_041296349.1"/>
</dbReference>
<accession>A0A9P7IY30</accession>
<dbReference type="OrthoDB" id="3229437at2759"/>
<organism evidence="1 2">
    <name type="scientific">Suillus plorans</name>
    <dbReference type="NCBI Taxonomy" id="116603"/>
    <lineage>
        <taxon>Eukaryota</taxon>
        <taxon>Fungi</taxon>
        <taxon>Dikarya</taxon>
        <taxon>Basidiomycota</taxon>
        <taxon>Agaricomycotina</taxon>
        <taxon>Agaricomycetes</taxon>
        <taxon>Agaricomycetidae</taxon>
        <taxon>Boletales</taxon>
        <taxon>Suillineae</taxon>
        <taxon>Suillaceae</taxon>
        <taxon>Suillus</taxon>
    </lineage>
</organism>
<comment type="caution">
    <text evidence="1">The sequence shown here is derived from an EMBL/GenBank/DDBJ whole genome shotgun (WGS) entry which is preliminary data.</text>
</comment>
<evidence type="ECO:0000313" key="1">
    <source>
        <dbReference type="EMBL" id="KAG1797448.1"/>
    </source>
</evidence>
<feature type="non-terminal residue" evidence="1">
    <location>
        <position position="1"/>
    </location>
</feature>
<reference evidence="1" key="1">
    <citation type="journal article" date="2020" name="New Phytol.">
        <title>Comparative genomics reveals dynamic genome evolution in host specialist ectomycorrhizal fungi.</title>
        <authorList>
            <person name="Lofgren L.A."/>
            <person name="Nguyen N.H."/>
            <person name="Vilgalys R."/>
            <person name="Ruytinx J."/>
            <person name="Liao H.L."/>
            <person name="Branco S."/>
            <person name="Kuo A."/>
            <person name="LaButti K."/>
            <person name="Lipzen A."/>
            <person name="Andreopoulos W."/>
            <person name="Pangilinan J."/>
            <person name="Riley R."/>
            <person name="Hundley H."/>
            <person name="Na H."/>
            <person name="Barry K."/>
            <person name="Grigoriev I.V."/>
            <person name="Stajich J.E."/>
            <person name="Kennedy P.G."/>
        </authorList>
    </citation>
    <scope>NUCLEOTIDE SEQUENCE</scope>
    <source>
        <strain evidence="1">S12</strain>
    </source>
</reference>
<dbReference type="GeneID" id="64590113"/>
<dbReference type="EMBL" id="JABBWE010000016">
    <property type="protein sequence ID" value="KAG1797448.1"/>
    <property type="molecule type" value="Genomic_DNA"/>
</dbReference>
<gene>
    <name evidence="1" type="ORF">HD556DRAFT_1199391</name>
</gene>
<keyword evidence="2" id="KW-1185">Reference proteome</keyword>
<evidence type="ECO:0000313" key="2">
    <source>
        <dbReference type="Proteomes" id="UP000719766"/>
    </source>
</evidence>
<name>A0A9P7IY30_9AGAM</name>